<feature type="transmembrane region" description="Helical" evidence="2">
    <location>
        <begin position="169"/>
        <end position="193"/>
    </location>
</feature>
<protein>
    <submittedName>
        <fullName evidence="3">Uncharacterized protein</fullName>
    </submittedName>
</protein>
<feature type="compositionally biased region" description="Low complexity" evidence="1">
    <location>
        <begin position="77"/>
        <end position="110"/>
    </location>
</feature>
<evidence type="ECO:0000313" key="3">
    <source>
        <dbReference type="EMBL" id="USW53092.1"/>
    </source>
</evidence>
<keyword evidence="2" id="KW-0472">Membrane</keyword>
<evidence type="ECO:0000256" key="1">
    <source>
        <dbReference type="SAM" id="MobiDB-lite"/>
    </source>
</evidence>
<reference evidence="3" key="1">
    <citation type="submission" date="2022-06" db="EMBL/GenBank/DDBJ databases">
        <title>Complete genome sequences of two strains of the flax pathogen Septoria linicola.</title>
        <authorList>
            <person name="Lapalu N."/>
            <person name="Simon A."/>
            <person name="Demenou B."/>
            <person name="Paumier D."/>
            <person name="Guillot M.-P."/>
            <person name="Gout L."/>
            <person name="Valade R."/>
        </authorList>
    </citation>
    <scope>NUCLEOTIDE SEQUENCE</scope>
    <source>
        <strain evidence="3">SE15195</strain>
    </source>
</reference>
<accession>A0A9Q9AP40</accession>
<dbReference type="EMBL" id="CP099422">
    <property type="protein sequence ID" value="USW53092.1"/>
    <property type="molecule type" value="Genomic_DNA"/>
</dbReference>
<keyword evidence="2" id="KW-1133">Transmembrane helix</keyword>
<dbReference type="Proteomes" id="UP001056384">
    <property type="component" value="Chromosome 5"/>
</dbReference>
<gene>
    <name evidence="3" type="ORF">Slin15195_G064110</name>
</gene>
<organism evidence="3 4">
    <name type="scientific">Septoria linicola</name>
    <dbReference type="NCBI Taxonomy" id="215465"/>
    <lineage>
        <taxon>Eukaryota</taxon>
        <taxon>Fungi</taxon>
        <taxon>Dikarya</taxon>
        <taxon>Ascomycota</taxon>
        <taxon>Pezizomycotina</taxon>
        <taxon>Dothideomycetes</taxon>
        <taxon>Dothideomycetidae</taxon>
        <taxon>Mycosphaerellales</taxon>
        <taxon>Mycosphaerellaceae</taxon>
        <taxon>Septoria</taxon>
    </lineage>
</organism>
<keyword evidence="4" id="KW-1185">Reference proteome</keyword>
<sequence length="321" mass="33686">MASRTRAANKTSAIVLCLLVPTLLFCAFVLSVVGTAGKSWSWRVEKAFEGNECMGINHRGPFQYCNIALRADAPNISSTSTTTDESTEPTPTETTDSTSTDESSESSTPSVTACPNADSIARWEEICVRATNPGGACSVKPKQYATSLGRDSTGDSSIFCQQLRISGSLLIAGCALIGIGMLASFVLAGISLLQLFGRYKAPDDTSSPSIGAVSLFTSVVSGLGFLAMLFGTILAANNLVNLQYPSGDWRTTGDDANIGIIGPWLIGNSVAIATAGWVMAAVGASLVSKVWPGPTAYYQRVGQNSVHGQTVIDAAKHDRRE</sequence>
<evidence type="ECO:0000313" key="4">
    <source>
        <dbReference type="Proteomes" id="UP001056384"/>
    </source>
</evidence>
<evidence type="ECO:0000256" key="2">
    <source>
        <dbReference type="SAM" id="Phobius"/>
    </source>
</evidence>
<name>A0A9Q9AP40_9PEZI</name>
<dbReference type="AlphaFoldDB" id="A0A9Q9AP40"/>
<feature type="region of interest" description="Disordered" evidence="1">
    <location>
        <begin position="76"/>
        <end position="114"/>
    </location>
</feature>
<keyword evidence="2" id="KW-0812">Transmembrane</keyword>
<dbReference type="OrthoDB" id="3646212at2759"/>
<feature type="transmembrane region" description="Helical" evidence="2">
    <location>
        <begin position="213"/>
        <end position="236"/>
    </location>
</feature>
<feature type="transmembrane region" description="Helical" evidence="2">
    <location>
        <begin position="12"/>
        <end position="33"/>
    </location>
</feature>
<proteinExistence type="predicted"/>